<dbReference type="Gene3D" id="1.20.120.450">
    <property type="entry name" value="dinb family like domain"/>
    <property type="match status" value="1"/>
</dbReference>
<name>A0A916J467_9PROT</name>
<comment type="caution">
    <text evidence="1">The sequence shown here is derived from an EMBL/GenBank/DDBJ whole genome shotgun (WGS) entry which is preliminary data.</text>
</comment>
<dbReference type="RefSeq" id="WP_220635067.1">
    <property type="nucleotide sequence ID" value="NZ_CAJQUM010000001.1"/>
</dbReference>
<proteinExistence type="predicted"/>
<reference evidence="1" key="1">
    <citation type="submission" date="2021-04" db="EMBL/GenBank/DDBJ databases">
        <authorList>
            <person name="Hornung B."/>
        </authorList>
    </citation>
    <scope>NUCLEOTIDE SEQUENCE</scope>
    <source>
        <strain evidence="1">G5G6</strain>
    </source>
</reference>
<dbReference type="SUPFAM" id="SSF109854">
    <property type="entry name" value="DinB/YfiT-like putative metalloenzymes"/>
    <property type="match status" value="1"/>
</dbReference>
<dbReference type="InterPro" id="IPR018531">
    <property type="entry name" value="DUF1993"/>
</dbReference>
<dbReference type="PANTHER" id="PTHR36922:SF1">
    <property type="entry name" value="DUF1993 DOMAIN-CONTAINING PROTEIN"/>
    <property type="match status" value="1"/>
</dbReference>
<evidence type="ECO:0000313" key="1">
    <source>
        <dbReference type="EMBL" id="CAG4883063.1"/>
    </source>
</evidence>
<organism evidence="1 2">
    <name type="scientific">Georgfuchsia toluolica</name>
    <dbReference type="NCBI Taxonomy" id="424218"/>
    <lineage>
        <taxon>Bacteria</taxon>
        <taxon>Pseudomonadati</taxon>
        <taxon>Pseudomonadota</taxon>
        <taxon>Betaproteobacteria</taxon>
        <taxon>Nitrosomonadales</taxon>
        <taxon>Sterolibacteriaceae</taxon>
        <taxon>Georgfuchsia</taxon>
    </lineage>
</organism>
<dbReference type="Proteomes" id="UP000742786">
    <property type="component" value="Unassembled WGS sequence"/>
</dbReference>
<dbReference type="InterPro" id="IPR034660">
    <property type="entry name" value="DinB/YfiT-like"/>
</dbReference>
<evidence type="ECO:0000313" key="2">
    <source>
        <dbReference type="Proteomes" id="UP000742786"/>
    </source>
</evidence>
<accession>A0A916J467</accession>
<dbReference type="EMBL" id="CAJQUM010000001">
    <property type="protein sequence ID" value="CAG4883063.1"/>
    <property type="molecule type" value="Genomic_DNA"/>
</dbReference>
<dbReference type="AlphaFoldDB" id="A0A916J467"/>
<protein>
    <recommendedName>
        <fullName evidence="3">DUF1993 domain-containing protein</fullName>
    </recommendedName>
</protein>
<evidence type="ECO:0008006" key="3">
    <source>
        <dbReference type="Google" id="ProtNLM"/>
    </source>
</evidence>
<keyword evidence="2" id="KW-1185">Reference proteome</keyword>
<gene>
    <name evidence="1" type="ORF">GTOL_10945</name>
</gene>
<dbReference type="Pfam" id="PF09351">
    <property type="entry name" value="DUF1993"/>
    <property type="match status" value="1"/>
</dbReference>
<sequence>MSISMYAASAPTFVQFLTSLSANLDKTAAHAAARNIDPAIYLRTRLYPDMLPLAMQVSLANRQAINACARLAGVDPLVLPTAEPSMDDLKQRLDQTIRYLNGFTPAQLDGTEDKEIVAKYPSGVERRFIGQAMLLGLSLPNFYFHVTAAHCILRHCGIDIGKKDFNSAQQLFSGDCACQRVKA</sequence>
<dbReference type="PANTHER" id="PTHR36922">
    <property type="entry name" value="BLL2446 PROTEIN"/>
    <property type="match status" value="1"/>
</dbReference>